<dbReference type="STRING" id="4155.A0A022PRU1"/>
<dbReference type="eggNOG" id="KOG0939">
    <property type="taxonomic scope" value="Eukaryota"/>
</dbReference>
<proteinExistence type="predicted"/>
<keyword evidence="2" id="KW-1185">Reference proteome</keyword>
<name>A0A022PRU1_ERYGU</name>
<accession>A0A022PRU1</accession>
<reference evidence="1 2" key="1">
    <citation type="journal article" date="2013" name="Proc. Natl. Acad. Sci. U.S.A.">
        <title>Fine-scale variation in meiotic recombination in Mimulus inferred from population shotgun sequencing.</title>
        <authorList>
            <person name="Hellsten U."/>
            <person name="Wright K.M."/>
            <person name="Jenkins J."/>
            <person name="Shu S."/>
            <person name="Yuan Y."/>
            <person name="Wessler S.R."/>
            <person name="Schmutz J."/>
            <person name="Willis J.H."/>
            <person name="Rokhsar D.S."/>
        </authorList>
    </citation>
    <scope>NUCLEOTIDE SEQUENCE [LARGE SCALE GENOMIC DNA]</scope>
    <source>
        <strain evidence="2">cv. DUN x IM62</strain>
    </source>
</reference>
<evidence type="ECO:0000313" key="2">
    <source>
        <dbReference type="Proteomes" id="UP000030748"/>
    </source>
</evidence>
<dbReference type="OrthoDB" id="1093005at2759"/>
<sequence>MGCSNVEKPVFVDTNLGTHLAVPISPDITAKEFMVELELAHLNCFPEFGSISVTAVMVKQKSRLYHLSESLPLKYAFTSSKSSCWFLQSHAHSNPLINGNHKNPTQVDNLNSADQDVVTDSVVKKEKIKKTGSPVQQQQPPLIEKERLSTIRDEEAEVNLSNDLEKNDVIAEAPIEKTFSESESISVSGIINKYFSDYDEVASSPQVFPFCTVWSRHNKEKLKSDAFESKDSKPRVGKRVLSGLDRRTRRLIPSNQGSALSLSRCTSNVKSPIWDVPDDEL</sequence>
<dbReference type="PhylomeDB" id="A0A022PRU1"/>
<protein>
    <submittedName>
        <fullName evidence="1">Uncharacterized protein</fullName>
    </submittedName>
</protein>
<gene>
    <name evidence="1" type="ORF">MIMGU_mgv1a011454mg</name>
</gene>
<dbReference type="Proteomes" id="UP000030748">
    <property type="component" value="Unassembled WGS sequence"/>
</dbReference>
<organism evidence="1 2">
    <name type="scientific">Erythranthe guttata</name>
    <name type="common">Yellow monkey flower</name>
    <name type="synonym">Mimulus guttatus</name>
    <dbReference type="NCBI Taxonomy" id="4155"/>
    <lineage>
        <taxon>Eukaryota</taxon>
        <taxon>Viridiplantae</taxon>
        <taxon>Streptophyta</taxon>
        <taxon>Embryophyta</taxon>
        <taxon>Tracheophyta</taxon>
        <taxon>Spermatophyta</taxon>
        <taxon>Magnoliopsida</taxon>
        <taxon>eudicotyledons</taxon>
        <taxon>Gunneridae</taxon>
        <taxon>Pentapetalae</taxon>
        <taxon>asterids</taxon>
        <taxon>lamiids</taxon>
        <taxon>Lamiales</taxon>
        <taxon>Phrymaceae</taxon>
        <taxon>Erythranthe</taxon>
    </lineage>
</organism>
<dbReference type="KEGG" id="egt:105948733"/>
<dbReference type="AlphaFoldDB" id="A0A022PRU1"/>
<evidence type="ECO:0000313" key="1">
    <source>
        <dbReference type="EMBL" id="EYU19057.1"/>
    </source>
</evidence>
<dbReference type="EMBL" id="KI632305">
    <property type="protein sequence ID" value="EYU19057.1"/>
    <property type="molecule type" value="Genomic_DNA"/>
</dbReference>